<evidence type="ECO:0000313" key="18">
    <source>
        <dbReference type="Proteomes" id="UP000324832"/>
    </source>
</evidence>
<dbReference type="GO" id="GO:0007283">
    <property type="term" value="P:spermatogenesis"/>
    <property type="evidence" value="ECO:0007669"/>
    <property type="project" value="UniProtKB-KW"/>
</dbReference>
<keyword evidence="6" id="KW-0378">Hydrolase</keyword>
<dbReference type="InterPro" id="IPR035437">
    <property type="entry name" value="SNase_OB-fold_sf"/>
</dbReference>
<dbReference type="InterPro" id="IPR027417">
    <property type="entry name" value="P-loop_NTPase"/>
</dbReference>
<dbReference type="PROSITE" id="PS51203">
    <property type="entry name" value="CS"/>
    <property type="match status" value="1"/>
</dbReference>
<dbReference type="Pfam" id="PF00270">
    <property type="entry name" value="DEAD"/>
    <property type="match status" value="1"/>
</dbReference>
<dbReference type="GO" id="GO:0003724">
    <property type="term" value="F:RNA helicase activity"/>
    <property type="evidence" value="ECO:0007669"/>
    <property type="project" value="UniProtKB-EC"/>
</dbReference>
<evidence type="ECO:0000256" key="12">
    <source>
        <dbReference type="ARBA" id="ARBA00047984"/>
    </source>
</evidence>
<dbReference type="CDD" id="cd20435">
    <property type="entry name" value="Tudor_TDRD12_rpt2"/>
    <property type="match status" value="1"/>
</dbReference>
<dbReference type="PROSITE" id="PS51192">
    <property type="entry name" value="HELICASE_ATP_BIND_1"/>
    <property type="match status" value="1"/>
</dbReference>
<evidence type="ECO:0000259" key="15">
    <source>
        <dbReference type="PROSITE" id="PS51192"/>
    </source>
</evidence>
<keyword evidence="8" id="KW-0067">ATP-binding</keyword>
<dbReference type="PANTHER" id="PTHR22655">
    <property type="entry name" value="ATP-DEPENDENT RNA HELICASE TDRD12-RELATED"/>
    <property type="match status" value="1"/>
</dbReference>
<reference evidence="17 18" key="1">
    <citation type="submission" date="2017-07" db="EMBL/GenBank/DDBJ databases">
        <authorList>
            <person name="Talla V."/>
            <person name="Backstrom N."/>
        </authorList>
    </citation>
    <scope>NUCLEOTIDE SEQUENCE [LARGE SCALE GENOMIC DNA]</scope>
</reference>
<evidence type="ECO:0000259" key="14">
    <source>
        <dbReference type="PROSITE" id="PS50304"/>
    </source>
</evidence>
<evidence type="ECO:0000256" key="2">
    <source>
        <dbReference type="ARBA" id="ARBA00022473"/>
    </source>
</evidence>
<dbReference type="InterPro" id="IPR014001">
    <property type="entry name" value="Helicase_ATP-bd"/>
</dbReference>
<evidence type="ECO:0000256" key="8">
    <source>
        <dbReference type="ARBA" id="ARBA00022840"/>
    </source>
</evidence>
<evidence type="ECO:0000256" key="7">
    <source>
        <dbReference type="ARBA" id="ARBA00022806"/>
    </source>
</evidence>
<gene>
    <name evidence="17" type="ORF">LSINAPIS_LOCUS4468</name>
</gene>
<feature type="domain" description="CS" evidence="16">
    <location>
        <begin position="1609"/>
        <end position="1695"/>
    </location>
</feature>
<evidence type="ECO:0000256" key="3">
    <source>
        <dbReference type="ARBA" id="ARBA00022737"/>
    </source>
</evidence>
<dbReference type="Pfam" id="PF00567">
    <property type="entry name" value="TUDOR"/>
    <property type="match status" value="1"/>
</dbReference>
<keyword evidence="11" id="KW-0469">Meiosis</keyword>
<dbReference type="GO" id="GO:0016787">
    <property type="term" value="F:hydrolase activity"/>
    <property type="evidence" value="ECO:0007669"/>
    <property type="project" value="UniProtKB-KW"/>
</dbReference>
<keyword evidence="4" id="KW-0547">Nucleotide-binding</keyword>
<dbReference type="PANTHER" id="PTHR22655:SF2">
    <property type="entry name" value="ATP-DEPENDENT RNA HELICASE TDRD12-RELATED"/>
    <property type="match status" value="1"/>
</dbReference>
<dbReference type="GO" id="GO:0031047">
    <property type="term" value="P:regulatory ncRNA-mediated gene silencing"/>
    <property type="evidence" value="ECO:0007669"/>
    <property type="project" value="UniProtKB-KW"/>
</dbReference>
<dbReference type="Gene3D" id="2.40.50.90">
    <property type="match status" value="1"/>
</dbReference>
<dbReference type="GO" id="GO:0005524">
    <property type="term" value="F:ATP binding"/>
    <property type="evidence" value="ECO:0007669"/>
    <property type="project" value="UniProtKB-KW"/>
</dbReference>
<dbReference type="Proteomes" id="UP000324832">
    <property type="component" value="Unassembled WGS sequence"/>
</dbReference>
<dbReference type="InterPro" id="IPR008978">
    <property type="entry name" value="HSP20-like_chaperone"/>
</dbReference>
<dbReference type="Gene3D" id="3.40.50.300">
    <property type="entry name" value="P-loop containing nucleotide triphosphate hydrolases"/>
    <property type="match status" value="1"/>
</dbReference>
<dbReference type="CDD" id="cd06463">
    <property type="entry name" value="p23_like"/>
    <property type="match status" value="1"/>
</dbReference>
<keyword evidence="7" id="KW-0347">Helicase</keyword>
<dbReference type="GO" id="GO:0005737">
    <property type="term" value="C:cytoplasm"/>
    <property type="evidence" value="ECO:0007669"/>
    <property type="project" value="UniProtKB-ARBA"/>
</dbReference>
<keyword evidence="5" id="KW-0221">Differentiation</keyword>
<dbReference type="SUPFAM" id="SSF52540">
    <property type="entry name" value="P-loop containing nucleoside triphosphate hydrolases"/>
    <property type="match status" value="1"/>
</dbReference>
<evidence type="ECO:0000256" key="11">
    <source>
        <dbReference type="ARBA" id="ARBA00023254"/>
    </source>
</evidence>
<name>A0A5E4Q0X7_9NEOP</name>
<dbReference type="GO" id="GO:0042078">
    <property type="term" value="P:germ-line stem cell division"/>
    <property type="evidence" value="ECO:0007669"/>
    <property type="project" value="TreeGrafter"/>
</dbReference>
<dbReference type="SUPFAM" id="SSF49764">
    <property type="entry name" value="HSP20-like chaperones"/>
    <property type="match status" value="1"/>
</dbReference>
<keyword evidence="18" id="KW-1185">Reference proteome</keyword>
<evidence type="ECO:0000256" key="4">
    <source>
        <dbReference type="ARBA" id="ARBA00022741"/>
    </source>
</evidence>
<dbReference type="EC" id="3.6.4.13" evidence="1"/>
<dbReference type="EMBL" id="FZQP02001138">
    <property type="protein sequence ID" value="VVC91913.1"/>
    <property type="molecule type" value="Genomic_DNA"/>
</dbReference>
<evidence type="ECO:0000256" key="10">
    <source>
        <dbReference type="ARBA" id="ARBA00023158"/>
    </source>
</evidence>
<organism evidence="17 18">
    <name type="scientific">Leptidea sinapis</name>
    <dbReference type="NCBI Taxonomy" id="189913"/>
    <lineage>
        <taxon>Eukaryota</taxon>
        <taxon>Metazoa</taxon>
        <taxon>Ecdysozoa</taxon>
        <taxon>Arthropoda</taxon>
        <taxon>Hexapoda</taxon>
        <taxon>Insecta</taxon>
        <taxon>Pterygota</taxon>
        <taxon>Neoptera</taxon>
        <taxon>Endopterygota</taxon>
        <taxon>Lepidoptera</taxon>
        <taxon>Glossata</taxon>
        <taxon>Ditrysia</taxon>
        <taxon>Papilionoidea</taxon>
        <taxon>Pieridae</taxon>
        <taxon>Dismorphiinae</taxon>
        <taxon>Leptidea</taxon>
    </lineage>
</organism>
<evidence type="ECO:0000313" key="17">
    <source>
        <dbReference type="EMBL" id="VVC91913.1"/>
    </source>
</evidence>
<feature type="compositionally biased region" description="Polar residues" evidence="13">
    <location>
        <begin position="380"/>
        <end position="389"/>
    </location>
</feature>
<evidence type="ECO:0000256" key="5">
    <source>
        <dbReference type="ARBA" id="ARBA00022782"/>
    </source>
</evidence>
<accession>A0A5E4Q0X7</accession>
<dbReference type="SUPFAM" id="SSF63748">
    <property type="entry name" value="Tudor/PWWP/MBT"/>
    <property type="match status" value="2"/>
</dbReference>
<evidence type="ECO:0000256" key="1">
    <source>
        <dbReference type="ARBA" id="ARBA00012552"/>
    </source>
</evidence>
<dbReference type="SMART" id="SM00487">
    <property type="entry name" value="DEXDc"/>
    <property type="match status" value="1"/>
</dbReference>
<protein>
    <recommendedName>
        <fullName evidence="1">RNA helicase</fullName>
        <ecNumber evidence="1">3.6.4.13</ecNumber>
    </recommendedName>
</protein>
<feature type="domain" description="Helicase ATP-binding" evidence="15">
    <location>
        <begin position="590"/>
        <end position="731"/>
    </location>
</feature>
<dbReference type="Gene3D" id="2.60.40.790">
    <property type="match status" value="1"/>
</dbReference>
<evidence type="ECO:0000256" key="9">
    <source>
        <dbReference type="ARBA" id="ARBA00022871"/>
    </source>
</evidence>
<feature type="region of interest" description="Disordered" evidence="13">
    <location>
        <begin position="365"/>
        <end position="389"/>
    </location>
</feature>
<keyword evidence="2" id="KW-0217">Developmental protein</keyword>
<evidence type="ECO:0000256" key="6">
    <source>
        <dbReference type="ARBA" id="ARBA00022801"/>
    </source>
</evidence>
<dbReference type="PROSITE" id="PS50304">
    <property type="entry name" value="TUDOR"/>
    <property type="match status" value="1"/>
</dbReference>
<proteinExistence type="predicted"/>
<evidence type="ECO:0000256" key="13">
    <source>
        <dbReference type="SAM" id="MobiDB-lite"/>
    </source>
</evidence>
<dbReference type="GO" id="GO:0051321">
    <property type="term" value="P:meiotic cell cycle"/>
    <property type="evidence" value="ECO:0007669"/>
    <property type="project" value="UniProtKB-KW"/>
</dbReference>
<evidence type="ECO:0000259" key="16">
    <source>
        <dbReference type="PROSITE" id="PS51203"/>
    </source>
</evidence>
<comment type="catalytic activity">
    <reaction evidence="12">
        <text>ATP + H2O = ADP + phosphate + H(+)</text>
        <dbReference type="Rhea" id="RHEA:13065"/>
        <dbReference type="ChEBI" id="CHEBI:15377"/>
        <dbReference type="ChEBI" id="CHEBI:15378"/>
        <dbReference type="ChEBI" id="CHEBI:30616"/>
        <dbReference type="ChEBI" id="CHEBI:43474"/>
        <dbReference type="ChEBI" id="CHEBI:456216"/>
        <dbReference type="EC" id="3.6.4.13"/>
    </reaction>
</comment>
<keyword evidence="10" id="KW-0943">RNA-mediated gene silencing</keyword>
<keyword evidence="3" id="KW-0677">Repeat</keyword>
<dbReference type="InterPro" id="IPR007052">
    <property type="entry name" value="CS_dom"/>
</dbReference>
<sequence length="1703" mass="194740">MPLDRFNVEVIHHINPHLMWISIIGGSNQEENIVEQVGVFGIVPHEITLDIDTEKLVKIRCDDWVAAATNLTKEYFQGATETWFSPRYISRRAAISASNIHIFGEITIKTVDGGFKTLSDWLVNLGFAAYDETAFHSQLLGGQIRTIPNSKEMPILKKHLTEYSKRKQIVNNYINSTKNSDQTLHHKMSLSKHNLERHNKMHDNLEYEEDLKFHSISDDGSSDDTELSYKISQNIKHTDNNDVNFNKMAYFFDKLKECDEKLEGVDSVTDDKSDLSSHIDTYEINADEQRTADKKPTRHIGFLRKILQLKKSQKCNEMIPSNGMTYEVTQENNTEIKSSMLRKHMEIINKVVKNQNTIASDTSKPVYTTKCQSSKEEEGSTSNGSYINDNETSFAKTEAEKPEKQSSGLRRLNTTKYHSILNSDDCKSYECRIKKNDPIISENEEKAQEHYTEIKSSALRRRLEIIGKITKNRNNAVLDTSEKGTSDDETNELIKKIDLEYPKTSLLANINKKLDEDKDALQNNVKLLSSNSVGGNVWEKLITHTVMVHSKSKKVNPVYAMRDIPFNEHIKIVLKHLSVEKIMTVQSISWKTILRGQSCILIGPRGSGKTIGYLPSICRLVTDGTPEAENSTGPIGIIICATALSVAQVETLAKRFVGLNDRVLSCYAGIDDMTLTTSLLNGCDLLICTPSPLVRLLQATEFGIDLKRLRTLVIDDCERIFMTYNTEVKFIQYKIREVEKNRANKELKVQYVLASRIWCNSMETLARRAPDTVISISAYQECILYSKTNMSVSLIKKEHKAKLVVDFLKETDMKKTVIVCRYNEEVALLSQELKCLKRYIFACNDEMGIGEFYQLSLAWNDYEDPLVGPILICTDDNLSHLAITDAHYLVHYSLPKLLSMFNKRFAVLIQNIPSIFSTEHNLLKIKVLLDEQNTENLPKILHFIKRCTDNVPSCLDDICQKVIKKKDVVKANNFINICDGLLNVGHCPDTYCCEYRHTIIKEFDDTKEWVPKMGTITFKVLHYHTAVCYSARVVSHFINNEEKRYPESYNKLSIKLGLYFGKMCNRKLHGIPKPGDVCAVSVNVNFFARCQVIKILSYCQRGNPKYVLIKLLDEEKYERTRDIYLYHLPEEFKHFETYVVEVRLANIRPKDKDVTFSCLAQRNLEDIVNSDKDLYLRGHVAGAIGNSIFVDSLEVCQNLSSLGEVVVRRNIKSVLLEKHADDFPEHLVALKKLCELNNFLMTAKSPKFVNTKQKYLGSWAHLGMNDLSDVFVSSIINPEKFFVRLSKFESCMTLLLKDIKKYIDSNPTPLEEVEVGDIVIAKFPEDSVYERARVDSVNDDRIKCFFVDQGSWCVLPLQGIYPITENIINQLPFQSIECRLLGVQAPGNTWTDYSINWLDDICKDIDNGDPKHLFVKCFAKERTEFTGGNKYVISLIDTNTEQDIVINKLMISLNLAKATENELNLLNTVDRMQDDTTTKSVVDEEDFDKVEVTQNISTTTTSLSNVFLPIPKRSVPLVESDYDSDVSDKWNFNMIDDFGSIFKSKSGSTPTEANLPAISYKNDAKSDGKKKKRSEFEIVTKTDNDLDSVDVSTLDTSISQIKLTPINETRKPKLIWHQTKTEVNVKIQLIGVESYELEIKDRFIKFETFLNDTKYYFEFDLFAVINKRLSSHSNKGQYIYVKLIKVLRKNWLSLMKDDDERSV</sequence>
<dbReference type="GO" id="GO:0003676">
    <property type="term" value="F:nucleic acid binding"/>
    <property type="evidence" value="ECO:0007669"/>
    <property type="project" value="InterPro"/>
</dbReference>
<dbReference type="InterPro" id="IPR011545">
    <property type="entry name" value="DEAD/DEAH_box_helicase_dom"/>
</dbReference>
<dbReference type="InterPro" id="IPR002999">
    <property type="entry name" value="Tudor"/>
</dbReference>
<dbReference type="SMART" id="SM00333">
    <property type="entry name" value="TUDOR"/>
    <property type="match status" value="1"/>
</dbReference>
<keyword evidence="9" id="KW-0744">Spermatogenesis</keyword>
<feature type="domain" description="Tudor" evidence="14">
    <location>
        <begin position="1312"/>
        <end position="1370"/>
    </location>
</feature>
<dbReference type="Gene3D" id="2.30.30.140">
    <property type="match status" value="1"/>
</dbReference>